<organism evidence="3 4">
    <name type="scientific">Ancylomarina salipaludis</name>
    <dbReference type="NCBI Taxonomy" id="2501299"/>
    <lineage>
        <taxon>Bacteria</taxon>
        <taxon>Pseudomonadati</taxon>
        <taxon>Bacteroidota</taxon>
        <taxon>Bacteroidia</taxon>
        <taxon>Marinilabiliales</taxon>
        <taxon>Marinifilaceae</taxon>
        <taxon>Ancylomarina</taxon>
    </lineage>
</organism>
<evidence type="ECO:0008006" key="5">
    <source>
        <dbReference type="Google" id="ProtNLM"/>
    </source>
</evidence>
<dbReference type="AlphaFoldDB" id="A0A4Q1JKI8"/>
<keyword evidence="2" id="KW-0472">Membrane</keyword>
<feature type="transmembrane region" description="Helical" evidence="2">
    <location>
        <begin position="12"/>
        <end position="33"/>
    </location>
</feature>
<gene>
    <name evidence="3" type="ORF">EO244_11185</name>
</gene>
<accession>A0A4Q1JKI8</accession>
<evidence type="ECO:0000313" key="4">
    <source>
        <dbReference type="Proteomes" id="UP000289703"/>
    </source>
</evidence>
<dbReference type="Gene3D" id="1.10.287.1490">
    <property type="match status" value="1"/>
</dbReference>
<evidence type="ECO:0000256" key="2">
    <source>
        <dbReference type="SAM" id="Phobius"/>
    </source>
</evidence>
<name>A0A4Q1JKI8_9BACT</name>
<dbReference type="EMBL" id="SAXA01000009">
    <property type="protein sequence ID" value="RXQ93027.1"/>
    <property type="molecule type" value="Genomic_DNA"/>
</dbReference>
<feature type="coiled-coil region" evidence="1">
    <location>
        <begin position="43"/>
        <end position="77"/>
    </location>
</feature>
<evidence type="ECO:0000256" key="1">
    <source>
        <dbReference type="SAM" id="Coils"/>
    </source>
</evidence>
<dbReference type="Proteomes" id="UP000289703">
    <property type="component" value="Unassembled WGS sequence"/>
</dbReference>
<keyword evidence="4" id="KW-1185">Reference proteome</keyword>
<feature type="coiled-coil region" evidence="1">
    <location>
        <begin position="117"/>
        <end position="168"/>
    </location>
</feature>
<keyword evidence="1" id="KW-0175">Coiled coil</keyword>
<protein>
    <recommendedName>
        <fullName evidence="5">Chromosome segregation protein SMC</fullName>
    </recommendedName>
</protein>
<keyword evidence="2" id="KW-0812">Transmembrane</keyword>
<reference evidence="3 4" key="1">
    <citation type="submission" date="2019-01" db="EMBL/GenBank/DDBJ databases">
        <title>Ancylomarina salipaludis sp. nov., isolated from a salt marsh.</title>
        <authorList>
            <person name="Yoon J.-H."/>
        </authorList>
    </citation>
    <scope>NUCLEOTIDE SEQUENCE [LARGE SCALE GENOMIC DNA]</scope>
    <source>
        <strain evidence="3 4">SHSM-M15</strain>
    </source>
</reference>
<proteinExistence type="predicted"/>
<evidence type="ECO:0000313" key="3">
    <source>
        <dbReference type="EMBL" id="RXQ93027.1"/>
    </source>
</evidence>
<dbReference type="OrthoDB" id="1115172at2"/>
<comment type="caution">
    <text evidence="3">The sequence shown here is derived from an EMBL/GenBank/DDBJ whole genome shotgun (WGS) entry which is preliminary data.</text>
</comment>
<keyword evidence="2" id="KW-1133">Transmembrane helix</keyword>
<sequence length="295" mass="34055">MSTDLQTAKKDKIYKIVLISLGVILLTVSILFLKTYRENRQYIAEIKIEKIDLENELKTLSQNYDSLQTSNDTLNQLLVTEKGKIDELLERMRVFRNNSYFEINKYKKEIGTLKGVLRSYVIQIDSLNSKNKELNAENIRVKKQISWVKERNEKLESTTKNMKELISKASALDATQITCEPINKKGRSIKKISKTDKLKTSFTLRKNITITPGLKTIYLRISRPDEVILSNPENLLFEYENTQMAYSAKRDIEYEGNELEVSIFWDNDGSLVKGEYTLDLFSEGVHIGNASFSLK</sequence>
<dbReference type="RefSeq" id="WP_129254758.1">
    <property type="nucleotide sequence ID" value="NZ_SAXA01000009.1"/>
</dbReference>